<feature type="compositionally biased region" description="Pro residues" evidence="1">
    <location>
        <begin position="203"/>
        <end position="212"/>
    </location>
</feature>
<sequence length="212" mass="23750">MLEMEITEFKESKLQETDSVQQPPKTAILIDSNDKFLNHRRLFPTHSVGKFWCPTTDNALKLLCQSTLNTPQNILIHTGTNDLRSKGEKVAEPLKKVAEKAHRLFPQANIAISTLLPRRDYPGGLINKINQSITSDCATLHNVTIIHHPALSCDHLYDLVHLDQEGVRLFAKDLRDLQRPTHPPAPQTSSTPPSPVLCRLQEIPPPTKQSPA</sequence>
<reference evidence="2" key="1">
    <citation type="journal article" date="2023" name="Science">
        <title>Genome structures resolve the early diversification of teleost fishes.</title>
        <authorList>
            <person name="Parey E."/>
            <person name="Louis A."/>
            <person name="Montfort J."/>
            <person name="Bouchez O."/>
            <person name="Roques C."/>
            <person name="Iampietro C."/>
            <person name="Lluch J."/>
            <person name="Castinel A."/>
            <person name="Donnadieu C."/>
            <person name="Desvignes T."/>
            <person name="Floi Bucao C."/>
            <person name="Jouanno E."/>
            <person name="Wen M."/>
            <person name="Mejri S."/>
            <person name="Dirks R."/>
            <person name="Jansen H."/>
            <person name="Henkel C."/>
            <person name="Chen W.J."/>
            <person name="Zahm M."/>
            <person name="Cabau C."/>
            <person name="Klopp C."/>
            <person name="Thompson A.W."/>
            <person name="Robinson-Rechavi M."/>
            <person name="Braasch I."/>
            <person name="Lecointre G."/>
            <person name="Bobe J."/>
            <person name="Postlethwait J.H."/>
            <person name="Berthelot C."/>
            <person name="Roest Crollius H."/>
            <person name="Guiguen Y."/>
        </authorList>
    </citation>
    <scope>NUCLEOTIDE SEQUENCE</scope>
    <source>
        <strain evidence="2">WJC10195</strain>
    </source>
</reference>
<accession>A0A9Q1E7V7</accession>
<organism evidence="2 3">
    <name type="scientific">Synaphobranchus kaupii</name>
    <name type="common">Kaup's arrowtooth eel</name>
    <dbReference type="NCBI Taxonomy" id="118154"/>
    <lineage>
        <taxon>Eukaryota</taxon>
        <taxon>Metazoa</taxon>
        <taxon>Chordata</taxon>
        <taxon>Craniata</taxon>
        <taxon>Vertebrata</taxon>
        <taxon>Euteleostomi</taxon>
        <taxon>Actinopterygii</taxon>
        <taxon>Neopterygii</taxon>
        <taxon>Teleostei</taxon>
        <taxon>Anguilliformes</taxon>
        <taxon>Synaphobranchidae</taxon>
        <taxon>Synaphobranchus</taxon>
    </lineage>
</organism>
<proteinExistence type="predicted"/>
<dbReference type="Gene3D" id="3.40.50.1110">
    <property type="entry name" value="SGNH hydrolase"/>
    <property type="match status" value="1"/>
</dbReference>
<keyword evidence="3" id="KW-1185">Reference proteome</keyword>
<dbReference type="SUPFAM" id="SSF52266">
    <property type="entry name" value="SGNH hydrolase"/>
    <property type="match status" value="1"/>
</dbReference>
<dbReference type="AlphaFoldDB" id="A0A9Q1E7V7"/>
<evidence type="ECO:0000313" key="2">
    <source>
        <dbReference type="EMBL" id="KAJ8333787.1"/>
    </source>
</evidence>
<feature type="region of interest" description="Disordered" evidence="1">
    <location>
        <begin position="177"/>
        <end position="212"/>
    </location>
</feature>
<dbReference type="OrthoDB" id="10056446at2759"/>
<comment type="caution">
    <text evidence="2">The sequence shown here is derived from an EMBL/GenBank/DDBJ whole genome shotgun (WGS) entry which is preliminary data.</text>
</comment>
<gene>
    <name evidence="2" type="ORF">SKAU_G00411060</name>
</gene>
<protein>
    <recommendedName>
        <fullName evidence="4">SGNH hydrolase-type esterase domain-containing protein</fullName>
    </recommendedName>
</protein>
<evidence type="ECO:0000313" key="3">
    <source>
        <dbReference type="Proteomes" id="UP001152622"/>
    </source>
</evidence>
<name>A0A9Q1E7V7_SYNKA</name>
<dbReference type="EMBL" id="JAINUF010000022">
    <property type="protein sequence ID" value="KAJ8333787.1"/>
    <property type="molecule type" value="Genomic_DNA"/>
</dbReference>
<dbReference type="InterPro" id="IPR036514">
    <property type="entry name" value="SGNH_hydro_sf"/>
</dbReference>
<evidence type="ECO:0000256" key="1">
    <source>
        <dbReference type="SAM" id="MobiDB-lite"/>
    </source>
</evidence>
<evidence type="ECO:0008006" key="4">
    <source>
        <dbReference type="Google" id="ProtNLM"/>
    </source>
</evidence>
<dbReference type="Proteomes" id="UP001152622">
    <property type="component" value="Chromosome 22"/>
</dbReference>